<protein>
    <submittedName>
        <fullName evidence="3">Rosmarinate synthase-like</fullName>
    </submittedName>
</protein>
<evidence type="ECO:0000313" key="3">
    <source>
        <dbReference type="RefSeq" id="XP_010447873.1"/>
    </source>
</evidence>
<dbReference type="GeneID" id="104730411"/>
<comment type="similarity">
    <text evidence="1">Belongs to the plant acyltransferase family.</text>
</comment>
<evidence type="ECO:0000256" key="1">
    <source>
        <dbReference type="ARBA" id="ARBA00009861"/>
    </source>
</evidence>
<dbReference type="Gene3D" id="3.30.559.10">
    <property type="entry name" value="Chloramphenicol acetyltransferase-like domain"/>
    <property type="match status" value="2"/>
</dbReference>
<dbReference type="PANTHER" id="PTHR31642:SF26">
    <property type="entry name" value="HXXXD-TYPE ACYL-TRANSFERASE FAMILY PROTEIN"/>
    <property type="match status" value="1"/>
</dbReference>
<name>A0ABM0UXR2_CAMSA</name>
<organism evidence="2 3">
    <name type="scientific">Camelina sativa</name>
    <name type="common">False flax</name>
    <name type="synonym">Myagrum sativum</name>
    <dbReference type="NCBI Taxonomy" id="90675"/>
    <lineage>
        <taxon>Eukaryota</taxon>
        <taxon>Viridiplantae</taxon>
        <taxon>Streptophyta</taxon>
        <taxon>Embryophyta</taxon>
        <taxon>Tracheophyta</taxon>
        <taxon>Spermatophyta</taxon>
        <taxon>Magnoliopsida</taxon>
        <taxon>eudicotyledons</taxon>
        <taxon>Gunneridae</taxon>
        <taxon>Pentapetalae</taxon>
        <taxon>rosids</taxon>
        <taxon>malvids</taxon>
        <taxon>Brassicales</taxon>
        <taxon>Brassicaceae</taxon>
        <taxon>Camelineae</taxon>
        <taxon>Camelina</taxon>
    </lineage>
</organism>
<dbReference type="InterPro" id="IPR023213">
    <property type="entry name" value="CAT-like_dom_sf"/>
</dbReference>
<keyword evidence="2" id="KW-1185">Reference proteome</keyword>
<dbReference type="PANTHER" id="PTHR31642">
    <property type="entry name" value="TRICHOTHECENE 3-O-ACETYLTRANSFERASE"/>
    <property type="match status" value="1"/>
</dbReference>
<dbReference type="InterPro" id="IPR050317">
    <property type="entry name" value="Plant_Fungal_Acyltransferase"/>
</dbReference>
<dbReference type="Pfam" id="PF02458">
    <property type="entry name" value="Transferase"/>
    <property type="match status" value="1"/>
</dbReference>
<gene>
    <name evidence="3" type="primary">LOC104730411</name>
</gene>
<evidence type="ECO:0000313" key="2">
    <source>
        <dbReference type="Proteomes" id="UP000694864"/>
    </source>
</evidence>
<accession>A0ABM0UXR2</accession>
<dbReference type="Proteomes" id="UP000694864">
    <property type="component" value="Chromosome 12"/>
</dbReference>
<reference evidence="2" key="1">
    <citation type="journal article" date="2014" name="Nat. Commun.">
        <title>The emerging biofuel crop Camelina sativa retains a highly undifferentiated hexaploid genome structure.</title>
        <authorList>
            <person name="Kagale S."/>
            <person name="Koh C."/>
            <person name="Nixon J."/>
            <person name="Bollina V."/>
            <person name="Clarke W.E."/>
            <person name="Tuteja R."/>
            <person name="Spillane C."/>
            <person name="Robinson S.J."/>
            <person name="Links M.G."/>
            <person name="Clarke C."/>
            <person name="Higgins E.E."/>
            <person name="Huebert T."/>
            <person name="Sharpe A.G."/>
            <person name="Parkin I.A."/>
        </authorList>
    </citation>
    <scope>NUCLEOTIDE SEQUENCE [LARGE SCALE GENOMIC DNA]</scope>
    <source>
        <strain evidence="2">cv. DH55</strain>
    </source>
</reference>
<reference evidence="3" key="2">
    <citation type="submission" date="2025-08" db="UniProtKB">
        <authorList>
            <consortium name="RefSeq"/>
        </authorList>
    </citation>
    <scope>IDENTIFICATION</scope>
    <source>
        <tissue evidence="3">Leaf</tissue>
    </source>
</reference>
<dbReference type="RefSeq" id="XP_010447873.1">
    <property type="nucleotide sequence ID" value="XM_010449571.1"/>
</dbReference>
<proteinExistence type="inferred from homology"/>
<sequence>MFAKEKTIMVEDHVRFICKRTVVSTRSIEPGRLYQFSVLDHVMEPNHIRLVYYYRSSKTREPGEITKKLRESLAYTLNCYPIVTGRLVKETDGTEEKEDVNLRWKVKSNDAGVRMVEARAAGSVEEWLRSVNREEELKLVHWEDMYQLHYYWSTFNVQVTEFERGGLAIGLSCSHLLADSVCAMMFIRAWADLTLSRSMMAPPLFHPLPPRRFANERLVSNNQLISQYIKSCSLMVSPSNVSEDHMVTVTLLFPDPLVRAGENESEISTFEILAGLFWICVSRAKGKRNELMNMSLCLDVRNLLRLDQSYFGNCMIYHRVPYSKPVKTKDKMLLFHAVEEIQNITKRLDYDTVMDLIEWLSSNNTGSICNGSDLVCTNIENMSHPRPVMFEEDLVLSHVSCYVKGPVAGGGQVIVLPSPSGKGPKSRVVMVSLPEREMVKVVEDELLLSFSPVVLMKNTKQIYNQ</sequence>